<comment type="subcellular location">
    <subcellularLocation>
        <location evidence="7">Membrane</location>
        <topology evidence="7">Single-pass type II membrane protein</topology>
    </subcellularLocation>
</comment>
<dbReference type="PANTHER" id="PTHR43390:SF1">
    <property type="entry name" value="CHLOROPLAST PROCESSING PEPTIDASE"/>
    <property type="match status" value="1"/>
</dbReference>
<dbReference type="InterPro" id="IPR036286">
    <property type="entry name" value="LexA/Signal_pep-like_sf"/>
</dbReference>
<reference evidence="10 11" key="1">
    <citation type="submission" date="2020-08" db="EMBL/GenBank/DDBJ databases">
        <title>Genomic Encyclopedia of Type Strains, Phase IV (KMG-IV): sequencing the most valuable type-strain genomes for metagenomic binning, comparative biology and taxonomic classification.</title>
        <authorList>
            <person name="Goeker M."/>
        </authorList>
    </citation>
    <scope>NUCLEOTIDE SEQUENCE [LARGE SCALE GENOMIC DNA]</scope>
    <source>
        <strain evidence="10 11">DSM 25079</strain>
    </source>
</reference>
<feature type="active site" evidence="6">
    <location>
        <position position="122"/>
    </location>
</feature>
<dbReference type="AlphaFoldDB" id="A0A7W9AGN8"/>
<dbReference type="InterPro" id="IPR019758">
    <property type="entry name" value="Pept_S26A_signal_pept_1_CS"/>
</dbReference>
<keyword evidence="7" id="KW-1133">Transmembrane helix</keyword>
<sequence length="285" mass="31326">MTEATPEAAPEALAEPTPAPSAPPKKKSETLDFMAFLLKLGIFVFIFRSFFAAPFNIPSESMMPRLLVGDYLLVSKWNYGYSKYSLPFSLPLISGRIFASVPDRGDVVVFKAPPTQEQDYIKRVIGLPGDIIQMRDGQVILNGTPVPRVRVADIVLPETPSSACLTDSAAERTPDGAINCHYRRFRETLPNGKSFFTLDTDSLQGENTGTFVVPQGHLFMMGDNRNHSADSRFPASPGGAIGMVPVDNVVGKAWFSVFSTDGTANWLLPWTWFTAARPERIGETF</sequence>
<evidence type="ECO:0000256" key="1">
    <source>
        <dbReference type="ARBA" id="ARBA00000677"/>
    </source>
</evidence>
<keyword evidence="7" id="KW-0812">Transmembrane</keyword>
<evidence type="ECO:0000256" key="4">
    <source>
        <dbReference type="ARBA" id="ARBA00019232"/>
    </source>
</evidence>
<evidence type="ECO:0000256" key="3">
    <source>
        <dbReference type="ARBA" id="ARBA00013208"/>
    </source>
</evidence>
<organism evidence="10 11">
    <name type="scientific">Sphingobium boeckii</name>
    <dbReference type="NCBI Taxonomy" id="1082345"/>
    <lineage>
        <taxon>Bacteria</taxon>
        <taxon>Pseudomonadati</taxon>
        <taxon>Pseudomonadota</taxon>
        <taxon>Alphaproteobacteria</taxon>
        <taxon>Sphingomonadales</taxon>
        <taxon>Sphingomonadaceae</taxon>
        <taxon>Sphingobium</taxon>
    </lineage>
</organism>
<dbReference type="GO" id="GO:0004252">
    <property type="term" value="F:serine-type endopeptidase activity"/>
    <property type="evidence" value="ECO:0007669"/>
    <property type="project" value="InterPro"/>
</dbReference>
<dbReference type="InterPro" id="IPR000223">
    <property type="entry name" value="Pept_S26A_signal_pept_1"/>
</dbReference>
<comment type="caution">
    <text evidence="10">The sequence shown here is derived from an EMBL/GenBank/DDBJ whole genome shotgun (WGS) entry which is preliminary data.</text>
</comment>
<dbReference type="PANTHER" id="PTHR43390">
    <property type="entry name" value="SIGNAL PEPTIDASE I"/>
    <property type="match status" value="1"/>
</dbReference>
<dbReference type="InterPro" id="IPR019533">
    <property type="entry name" value="Peptidase_S26"/>
</dbReference>
<name>A0A7W9AGN8_9SPHN</name>
<accession>A0A7W9AGN8</accession>
<feature type="transmembrane region" description="Helical" evidence="7">
    <location>
        <begin position="33"/>
        <end position="55"/>
    </location>
</feature>
<keyword evidence="5 7" id="KW-0378">Hydrolase</keyword>
<dbReference type="InterPro" id="IPR019757">
    <property type="entry name" value="Pept_S26A_signal_pept_1_Lys-AS"/>
</dbReference>
<evidence type="ECO:0000256" key="6">
    <source>
        <dbReference type="PIRSR" id="PIRSR600223-1"/>
    </source>
</evidence>
<dbReference type="Proteomes" id="UP000549617">
    <property type="component" value="Unassembled WGS sequence"/>
</dbReference>
<dbReference type="CDD" id="cd06530">
    <property type="entry name" value="S26_SPase_I"/>
    <property type="match status" value="1"/>
</dbReference>
<keyword evidence="11" id="KW-1185">Reference proteome</keyword>
<dbReference type="GO" id="GO:0016020">
    <property type="term" value="C:membrane"/>
    <property type="evidence" value="ECO:0007669"/>
    <property type="project" value="UniProtKB-SubCell"/>
</dbReference>
<evidence type="ECO:0000256" key="5">
    <source>
        <dbReference type="ARBA" id="ARBA00022801"/>
    </source>
</evidence>
<feature type="region of interest" description="Disordered" evidence="8">
    <location>
        <begin position="1"/>
        <end position="25"/>
    </location>
</feature>
<feature type="compositionally biased region" description="Low complexity" evidence="8">
    <location>
        <begin position="1"/>
        <end position="16"/>
    </location>
</feature>
<dbReference type="Pfam" id="PF10502">
    <property type="entry name" value="Peptidase_S26"/>
    <property type="match status" value="1"/>
</dbReference>
<keyword evidence="7" id="KW-0645">Protease</keyword>
<dbReference type="GO" id="GO:0009003">
    <property type="term" value="F:signal peptidase activity"/>
    <property type="evidence" value="ECO:0007669"/>
    <property type="project" value="UniProtKB-EC"/>
</dbReference>
<comment type="catalytic activity">
    <reaction evidence="1 7">
        <text>Cleavage of hydrophobic, N-terminal signal or leader sequences from secreted and periplasmic proteins.</text>
        <dbReference type="EC" id="3.4.21.89"/>
    </reaction>
</comment>
<dbReference type="EMBL" id="JACIJC010000002">
    <property type="protein sequence ID" value="MBB5685327.1"/>
    <property type="molecule type" value="Genomic_DNA"/>
</dbReference>
<dbReference type="PROSITE" id="PS00760">
    <property type="entry name" value="SPASE_I_2"/>
    <property type="match status" value="1"/>
</dbReference>
<dbReference type="GO" id="GO:0006465">
    <property type="term" value="P:signal peptide processing"/>
    <property type="evidence" value="ECO:0007669"/>
    <property type="project" value="InterPro"/>
</dbReference>
<evidence type="ECO:0000259" key="9">
    <source>
        <dbReference type="Pfam" id="PF10502"/>
    </source>
</evidence>
<comment type="similarity">
    <text evidence="2 7">Belongs to the peptidase S26 family.</text>
</comment>
<dbReference type="Gene3D" id="2.10.109.10">
    <property type="entry name" value="Umud Fragment, subunit A"/>
    <property type="match status" value="1"/>
</dbReference>
<evidence type="ECO:0000313" key="10">
    <source>
        <dbReference type="EMBL" id="MBB5685327.1"/>
    </source>
</evidence>
<evidence type="ECO:0000256" key="7">
    <source>
        <dbReference type="RuleBase" id="RU362042"/>
    </source>
</evidence>
<dbReference type="SUPFAM" id="SSF51306">
    <property type="entry name" value="LexA/Signal peptidase"/>
    <property type="match status" value="1"/>
</dbReference>
<dbReference type="PRINTS" id="PR00727">
    <property type="entry name" value="LEADERPTASE"/>
</dbReference>
<dbReference type="PROSITE" id="PS00761">
    <property type="entry name" value="SPASE_I_3"/>
    <property type="match status" value="1"/>
</dbReference>
<dbReference type="NCBIfam" id="TIGR02227">
    <property type="entry name" value="sigpep_I_bact"/>
    <property type="match status" value="1"/>
</dbReference>
<gene>
    <name evidence="10" type="ORF">FHS49_001335</name>
</gene>
<evidence type="ECO:0000313" key="11">
    <source>
        <dbReference type="Proteomes" id="UP000549617"/>
    </source>
</evidence>
<keyword evidence="7" id="KW-0472">Membrane</keyword>
<evidence type="ECO:0000256" key="2">
    <source>
        <dbReference type="ARBA" id="ARBA00009370"/>
    </source>
</evidence>
<dbReference type="EC" id="3.4.21.89" evidence="3 7"/>
<protein>
    <recommendedName>
        <fullName evidence="4 7">Signal peptidase I</fullName>
        <ecNumber evidence="3 7">3.4.21.89</ecNumber>
    </recommendedName>
</protein>
<feature type="active site" evidence="6">
    <location>
        <position position="61"/>
    </location>
</feature>
<proteinExistence type="inferred from homology"/>
<evidence type="ECO:0000256" key="8">
    <source>
        <dbReference type="SAM" id="MobiDB-lite"/>
    </source>
</evidence>
<feature type="domain" description="Peptidase S26" evidence="9">
    <location>
        <begin position="33"/>
        <end position="257"/>
    </location>
</feature>